<protein>
    <submittedName>
        <fullName evidence="1">Uncharacterized protein</fullName>
    </submittedName>
</protein>
<organism evidence="1 2">
    <name type="scientific">Streptomyces kaniharaensis</name>
    <dbReference type="NCBI Taxonomy" id="212423"/>
    <lineage>
        <taxon>Bacteria</taxon>
        <taxon>Bacillati</taxon>
        <taxon>Actinomycetota</taxon>
        <taxon>Actinomycetes</taxon>
        <taxon>Kitasatosporales</taxon>
        <taxon>Streptomycetaceae</taxon>
        <taxon>Streptomyces</taxon>
    </lineage>
</organism>
<proteinExistence type="predicted"/>
<name>A0A6N7L0C0_9ACTN</name>
<dbReference type="EMBL" id="WBOF01000002">
    <property type="protein sequence ID" value="MQS16107.1"/>
    <property type="molecule type" value="Genomic_DNA"/>
</dbReference>
<evidence type="ECO:0000313" key="1">
    <source>
        <dbReference type="EMBL" id="MQS16107.1"/>
    </source>
</evidence>
<evidence type="ECO:0000313" key="2">
    <source>
        <dbReference type="Proteomes" id="UP000450000"/>
    </source>
</evidence>
<sequence>MSIWWAGRRDALLTELADALVFFGADPVEDPGIDELAHTTQTLAQEYRTSDRGPHLHQAGNLLAQAATELRTADRFRGTLLPIVTHHLRCAAVVLAHARARLQIPVGPTAETHPGAGLRSAAR</sequence>
<accession>A0A6N7L0C0</accession>
<dbReference type="AlphaFoldDB" id="A0A6N7L0C0"/>
<dbReference type="RefSeq" id="WP_153466854.1">
    <property type="nucleotide sequence ID" value="NZ_WBOF01000002.1"/>
</dbReference>
<gene>
    <name evidence="1" type="ORF">F7Q99_28685</name>
</gene>
<keyword evidence="2" id="KW-1185">Reference proteome</keyword>
<comment type="caution">
    <text evidence="1">The sequence shown here is derived from an EMBL/GenBank/DDBJ whole genome shotgun (WGS) entry which is preliminary data.</text>
</comment>
<dbReference type="OrthoDB" id="4330833at2"/>
<dbReference type="Proteomes" id="UP000450000">
    <property type="component" value="Unassembled WGS sequence"/>
</dbReference>
<reference evidence="1 2" key="1">
    <citation type="submission" date="2019-09" db="EMBL/GenBank/DDBJ databases">
        <title>Genome Sequences of Streptomyces kaniharaensis ATCC 21070.</title>
        <authorList>
            <person name="Zhu W."/>
            <person name="De Crecy-Lagard V."/>
            <person name="Richards N.G."/>
        </authorList>
    </citation>
    <scope>NUCLEOTIDE SEQUENCE [LARGE SCALE GENOMIC DNA]</scope>
    <source>
        <strain evidence="1 2">SF-557</strain>
    </source>
</reference>